<dbReference type="Proteomes" id="UP000221165">
    <property type="component" value="Unassembled WGS sequence"/>
</dbReference>
<dbReference type="GeneID" id="94430777"/>
<proteinExistence type="predicted"/>
<gene>
    <name evidence="2" type="ORF">CSUI_007421</name>
</gene>
<feature type="non-terminal residue" evidence="2">
    <location>
        <position position="59"/>
    </location>
</feature>
<accession>A0A2C6KR16</accession>
<keyword evidence="3" id="KW-1185">Reference proteome</keyword>
<comment type="caution">
    <text evidence="2">The sequence shown here is derived from an EMBL/GenBank/DDBJ whole genome shotgun (WGS) entry which is preliminary data.</text>
</comment>
<feature type="compositionally biased region" description="Low complexity" evidence="1">
    <location>
        <begin position="27"/>
        <end position="40"/>
    </location>
</feature>
<evidence type="ECO:0000256" key="1">
    <source>
        <dbReference type="SAM" id="MobiDB-lite"/>
    </source>
</evidence>
<dbReference type="EMBL" id="MIGC01003922">
    <property type="protein sequence ID" value="PHJ18746.1"/>
    <property type="molecule type" value="Genomic_DNA"/>
</dbReference>
<name>A0A2C6KR16_9APIC</name>
<reference evidence="2 3" key="1">
    <citation type="journal article" date="2017" name="Int. J. Parasitol.">
        <title>The genome of the protozoan parasite Cystoisospora suis and a reverse vaccinology approach to identify vaccine candidates.</title>
        <authorList>
            <person name="Palmieri N."/>
            <person name="Shrestha A."/>
            <person name="Ruttkowski B."/>
            <person name="Beck T."/>
            <person name="Vogl C."/>
            <person name="Tomley F."/>
            <person name="Blake D.P."/>
            <person name="Joachim A."/>
        </authorList>
    </citation>
    <scope>NUCLEOTIDE SEQUENCE [LARGE SCALE GENOMIC DNA]</scope>
    <source>
        <strain evidence="2 3">Wien I</strain>
    </source>
</reference>
<organism evidence="2 3">
    <name type="scientific">Cystoisospora suis</name>
    <dbReference type="NCBI Taxonomy" id="483139"/>
    <lineage>
        <taxon>Eukaryota</taxon>
        <taxon>Sar</taxon>
        <taxon>Alveolata</taxon>
        <taxon>Apicomplexa</taxon>
        <taxon>Conoidasida</taxon>
        <taxon>Coccidia</taxon>
        <taxon>Eucoccidiorida</taxon>
        <taxon>Eimeriorina</taxon>
        <taxon>Sarcocystidae</taxon>
        <taxon>Cystoisospora</taxon>
    </lineage>
</organism>
<dbReference type="AlphaFoldDB" id="A0A2C6KR16"/>
<dbReference type="VEuPathDB" id="ToxoDB:CSUI_007421"/>
<evidence type="ECO:0000313" key="2">
    <source>
        <dbReference type="EMBL" id="PHJ18746.1"/>
    </source>
</evidence>
<protein>
    <submittedName>
        <fullName evidence="2">Uncharacterized protein</fullName>
    </submittedName>
</protein>
<dbReference type="RefSeq" id="XP_067920452.1">
    <property type="nucleotide sequence ID" value="XM_068067566.1"/>
</dbReference>
<evidence type="ECO:0000313" key="3">
    <source>
        <dbReference type="Proteomes" id="UP000221165"/>
    </source>
</evidence>
<feature type="region of interest" description="Disordered" evidence="1">
    <location>
        <begin position="1"/>
        <end position="59"/>
    </location>
</feature>
<sequence>MRDAIVRAAGPGSKRGLAMKRRDLQGGDRVSPSLSRSSSENGEEGEGMVEMLGGSGRSL</sequence>